<reference evidence="2 3" key="1">
    <citation type="submission" date="2020-08" db="EMBL/GenBank/DDBJ databases">
        <title>Functional genomics of gut bacteria from endangered species of beetles.</title>
        <authorList>
            <person name="Carlos-Shanley C."/>
        </authorList>
    </citation>
    <scope>NUCLEOTIDE SEQUENCE [LARGE SCALE GENOMIC DNA]</scope>
    <source>
        <strain evidence="2 3">S00224</strain>
    </source>
</reference>
<dbReference type="Proteomes" id="UP000575241">
    <property type="component" value="Unassembled WGS sequence"/>
</dbReference>
<feature type="transmembrane region" description="Helical" evidence="1">
    <location>
        <begin position="22"/>
        <end position="46"/>
    </location>
</feature>
<organism evidence="2 3">
    <name type="scientific">Sphingomonas kyeonggiensis</name>
    <dbReference type="NCBI Taxonomy" id="1268553"/>
    <lineage>
        <taxon>Bacteria</taxon>
        <taxon>Pseudomonadati</taxon>
        <taxon>Pseudomonadota</taxon>
        <taxon>Alphaproteobacteria</taxon>
        <taxon>Sphingomonadales</taxon>
        <taxon>Sphingomonadaceae</taxon>
        <taxon>Sphingomonas</taxon>
    </lineage>
</organism>
<accession>A0A7W7NQH5</accession>
<feature type="transmembrane region" description="Helical" evidence="1">
    <location>
        <begin position="110"/>
        <end position="143"/>
    </location>
</feature>
<evidence type="ECO:0000313" key="3">
    <source>
        <dbReference type="Proteomes" id="UP000575241"/>
    </source>
</evidence>
<feature type="transmembrane region" description="Helical" evidence="1">
    <location>
        <begin position="66"/>
        <end position="89"/>
    </location>
</feature>
<comment type="caution">
    <text evidence="2">The sequence shown here is derived from an EMBL/GenBank/DDBJ whole genome shotgun (WGS) entry which is preliminary data.</text>
</comment>
<feature type="transmembrane region" description="Helical" evidence="1">
    <location>
        <begin position="199"/>
        <end position="225"/>
    </location>
</feature>
<evidence type="ECO:0008006" key="4">
    <source>
        <dbReference type="Google" id="ProtNLM"/>
    </source>
</evidence>
<evidence type="ECO:0000313" key="2">
    <source>
        <dbReference type="EMBL" id="MBB4838175.1"/>
    </source>
</evidence>
<keyword evidence="1" id="KW-1133">Transmembrane helix</keyword>
<sequence length="310" mass="33089">MASVGSILGGAFGLLRERPGSVAIWAVTYCVGALAISLVMGFVVAGTVMPISADPSTAMSVWAGPMFSLMLLMNLLLLFLVVVLMNAVFRVMLRPQEGGFAFMRIGMDEFRMFGLVIMVCVAAFAAILVGELLLLLVITVLGFALGTSMITGAISFLLFLAFVCAVVWAEVRISLIFPLTFHRRRISVDAAWELTRGRFWMLFACYFLITLIFAVAIGIVVSFVMGDYFAALIAANGDQEQMRAAAEAFAARQFAMPLVNQILFGVVGAIFFAAGLALGPGLLASATRELLGDESEASVFAAESDGSVVD</sequence>
<keyword evidence="3" id="KW-1185">Reference proteome</keyword>
<dbReference type="EMBL" id="JACHLN010000001">
    <property type="protein sequence ID" value="MBB4838175.1"/>
    <property type="molecule type" value="Genomic_DNA"/>
</dbReference>
<dbReference type="AlphaFoldDB" id="A0A7W7NQH5"/>
<dbReference type="RefSeq" id="WP_184163898.1">
    <property type="nucleotide sequence ID" value="NZ_JACHLN010000001.1"/>
</dbReference>
<name>A0A7W7NQH5_9SPHN</name>
<feature type="transmembrane region" description="Helical" evidence="1">
    <location>
        <begin position="262"/>
        <end position="283"/>
    </location>
</feature>
<keyword evidence="1" id="KW-0472">Membrane</keyword>
<feature type="transmembrane region" description="Helical" evidence="1">
    <location>
        <begin position="149"/>
        <end position="179"/>
    </location>
</feature>
<evidence type="ECO:0000256" key="1">
    <source>
        <dbReference type="SAM" id="Phobius"/>
    </source>
</evidence>
<keyword evidence="1" id="KW-0812">Transmembrane</keyword>
<gene>
    <name evidence="2" type="ORF">HNP52_001226</name>
</gene>
<proteinExistence type="predicted"/>
<protein>
    <recommendedName>
        <fullName evidence="4">Glycerophosphoryl diester phosphodiesterase membrane domain-containing protein</fullName>
    </recommendedName>
</protein>